<sequence length="632" mass="69807">MEETQVTSTASDGGTAEASIDPSWWAPAVIDENGLSRGNECPEVLSLDLARLRAEAQVDVGEDSLRTRVLDVLAKAASPMLVPDNWAEPYAPAVEIGNRRSFVPDDLSKPEVELLTRLVPLIEEPALRARVADIAWSYGNRGNMDLLSAAVDAYRSVPLERDAWLAAGRDGWRRALELSLRRGKAGRQTVMEMTTELAEFLLAKDGSAGFMLTEISDLLRKVRSVDQAPRDLADHFVSLAATVAGNHRLRRAYERHACTWFSRAGETDLANKCIERVAQAYIDEADQRLAQDRGALIVGTFIEKAIATIRGLPRKYRSARGLDGQLQQLRDRLADIRELSLEEMMLIQSDPIDISRYVEDARKVVSGRERLDALVSLAGLVPLIDATKAMADERERMQGSLSGLLGTSTFSTDARKVAARAGLGVGEPPDEAVFAEVVRSFTWRIDLHVKALIYPALEVLMLEHRFDIGFLTDICYESPAVPPGHAGLWARGLWHGLSRDFPSAISMLVPQVEELVRVYLTTHGIFTLFVDENGVETKKGLNTLLEMSESSQLLGPDLTLELRALLCEQPGPNLRNDLAHGLLNDPESWSAAAVYAWWLCLRLVVLPYYRMLLKAQAEAVSTGETTDVERSS</sequence>
<protein>
    <submittedName>
        <fullName evidence="3">DUF4209 domain-containing protein</fullName>
    </submittedName>
</protein>
<dbReference type="Proteomes" id="UP000471364">
    <property type="component" value="Unassembled WGS sequence"/>
</dbReference>
<dbReference type="RefSeq" id="WP_151015953.1">
    <property type="nucleotide sequence ID" value="NZ_WAAR01000230.1"/>
</dbReference>
<keyword evidence="4" id="KW-1185">Reference proteome</keyword>
<reference evidence="3 4" key="1">
    <citation type="submission" date="2019-09" db="EMBL/GenBank/DDBJ databases">
        <title>High taxonomic diversity of Micromonospora strains isolated from Medicago sativa nodules in different geographical locations.</title>
        <authorList>
            <person name="Martinez-Hidalgo P."/>
            <person name="Flores-Felix J.D."/>
            <person name="Velazquez E."/>
            <person name="Brau L."/>
            <person name="Trujillo M.E."/>
            <person name="Martinez-Molina E."/>
        </authorList>
    </citation>
    <scope>NUCLEOTIDE SEQUENCE [LARGE SCALE GENOMIC DNA]</scope>
    <source>
        <strain evidence="3 4">ALFB5</strain>
    </source>
</reference>
<evidence type="ECO:0000259" key="2">
    <source>
        <dbReference type="Pfam" id="PF24098"/>
    </source>
</evidence>
<proteinExistence type="predicted"/>
<feature type="domain" description="DUF7380" evidence="2">
    <location>
        <begin position="55"/>
        <end position="187"/>
    </location>
</feature>
<name>A0ABQ6U7H9_9ACTN</name>
<comment type="caution">
    <text evidence="3">The sequence shown here is derived from an EMBL/GenBank/DDBJ whole genome shotgun (WGS) entry which is preliminary data.</text>
</comment>
<organism evidence="3 4">
    <name type="scientific">Micromonospora aurantiaca</name>
    <name type="common">nom. illeg.</name>
    <dbReference type="NCBI Taxonomy" id="47850"/>
    <lineage>
        <taxon>Bacteria</taxon>
        <taxon>Bacillati</taxon>
        <taxon>Actinomycetota</taxon>
        <taxon>Actinomycetes</taxon>
        <taxon>Micromonosporales</taxon>
        <taxon>Micromonosporaceae</taxon>
        <taxon>Micromonospora</taxon>
    </lineage>
</organism>
<dbReference type="EMBL" id="WAAR01000230">
    <property type="protein sequence ID" value="KAB1102754.1"/>
    <property type="molecule type" value="Genomic_DNA"/>
</dbReference>
<evidence type="ECO:0000313" key="3">
    <source>
        <dbReference type="EMBL" id="KAB1102754.1"/>
    </source>
</evidence>
<accession>A0ABQ6U7H9</accession>
<gene>
    <name evidence="3" type="ORF">F6X54_30805</name>
</gene>
<evidence type="ECO:0000313" key="4">
    <source>
        <dbReference type="Proteomes" id="UP000471364"/>
    </source>
</evidence>
<dbReference type="Pfam" id="PF13910">
    <property type="entry name" value="DUF4209"/>
    <property type="match status" value="1"/>
</dbReference>
<dbReference type="InterPro" id="IPR025209">
    <property type="entry name" value="DUF4209"/>
</dbReference>
<feature type="domain" description="DUF4209" evidence="1">
    <location>
        <begin position="512"/>
        <end position="602"/>
    </location>
</feature>
<evidence type="ECO:0000259" key="1">
    <source>
        <dbReference type="Pfam" id="PF13910"/>
    </source>
</evidence>
<dbReference type="Pfam" id="PF24098">
    <property type="entry name" value="DUF7380"/>
    <property type="match status" value="1"/>
</dbReference>
<dbReference type="InterPro" id="IPR055804">
    <property type="entry name" value="DUF7380"/>
</dbReference>